<dbReference type="PRINTS" id="PR01152">
    <property type="entry name" value="PROTEASEAR2"/>
</dbReference>
<protein>
    <submittedName>
        <fullName evidence="14">Coagulation factor II (thrombin) receptor-like 1, tandem duplicate 1</fullName>
    </submittedName>
</protein>
<evidence type="ECO:0000256" key="11">
    <source>
        <dbReference type="PIRSR" id="PIRSR603912-52"/>
    </source>
</evidence>
<dbReference type="SMART" id="SM01381">
    <property type="entry name" value="7TM_GPCR_Srsx"/>
    <property type="match status" value="1"/>
</dbReference>
<evidence type="ECO:0000256" key="7">
    <source>
        <dbReference type="ARBA" id="ARBA00023157"/>
    </source>
</evidence>
<evidence type="ECO:0000256" key="2">
    <source>
        <dbReference type="ARBA" id="ARBA00022475"/>
    </source>
</evidence>
<feature type="transmembrane region" description="Helical" evidence="12">
    <location>
        <begin position="72"/>
        <end position="89"/>
    </location>
</feature>
<dbReference type="InterPro" id="IPR000276">
    <property type="entry name" value="GPCR_Rhodpsn"/>
</dbReference>
<dbReference type="Gene3D" id="1.20.1070.10">
    <property type="entry name" value="Rhodopsin 7-helix transmembrane proteins"/>
    <property type="match status" value="1"/>
</dbReference>
<dbReference type="PROSITE" id="PS50262">
    <property type="entry name" value="G_PROTEIN_RECEP_F1_2"/>
    <property type="match status" value="1"/>
</dbReference>
<keyword evidence="15" id="KW-1185">Reference proteome</keyword>
<evidence type="ECO:0000256" key="10">
    <source>
        <dbReference type="ARBA" id="ARBA00023224"/>
    </source>
</evidence>
<sequence length="348" mass="39603">MNPSPTNSDGSQSSDNLFSVSDTEVAILTSKLTTVVLPVFYIIVCAVGLPTNAMAIWVFIFRTKKKHPTSIYMANLALSDLLFVVWIPLKISYHFNENNWVHGENLCKVLAAFFYGNIYCSVMFITCISVQRYLAVIYPMSNYNKNSKIAVAVSVTVWIVMCSVTTPLYLYDQTVDINNPRITTCHDVTKPQDIKIASGFFMSMAIFTFSIPSVISIIAYVLILRGLKNSMSDENIRRKRQKTVYLIIVVLVMFLVCFVPSNIMLLVQYGLLLNDQENTAYGFYISTLFLASLNCCVDPFVYYFISEEFRDHVRNALICRSVRTVERMQVSFTALKMRSKRDTSRSNK</sequence>
<feature type="transmembrane region" description="Helical" evidence="12">
    <location>
        <begin position="149"/>
        <end position="171"/>
    </location>
</feature>
<name>A0A3B3TGV2_9TELE</name>
<accession>A0A3B3TGV2</accession>
<feature type="transmembrane region" description="Helical" evidence="12">
    <location>
        <begin position="39"/>
        <end position="60"/>
    </location>
</feature>
<dbReference type="InterPro" id="IPR003912">
    <property type="entry name" value="Protea_act_rcpt"/>
</dbReference>
<keyword evidence="3 12" id="KW-0812">Transmembrane</keyword>
<dbReference type="GO" id="GO:0005886">
    <property type="term" value="C:plasma membrane"/>
    <property type="evidence" value="ECO:0007669"/>
    <property type="project" value="UniProtKB-SubCell"/>
</dbReference>
<dbReference type="OrthoDB" id="9370401at2759"/>
<keyword evidence="9" id="KW-0325">Glycoprotein</keyword>
<dbReference type="SUPFAM" id="SSF81321">
    <property type="entry name" value="Family A G protein-coupled receptor-like"/>
    <property type="match status" value="1"/>
</dbReference>
<dbReference type="PANTHER" id="PTHR24232">
    <property type="entry name" value="G-PROTEIN COUPLED RECEPTOR"/>
    <property type="match status" value="1"/>
</dbReference>
<dbReference type="InterPro" id="IPR002281">
    <property type="entry name" value="Pro_rcpt_2"/>
</dbReference>
<dbReference type="GO" id="GO:0007200">
    <property type="term" value="P:phospholipase C-activating G protein-coupled receptor signaling pathway"/>
    <property type="evidence" value="ECO:0007669"/>
    <property type="project" value="TreeGrafter"/>
</dbReference>
<keyword evidence="5" id="KW-0297">G-protein coupled receptor</keyword>
<dbReference type="GeneTree" id="ENSGT01050000244840"/>
<reference evidence="14" key="2">
    <citation type="submission" date="2025-09" db="UniProtKB">
        <authorList>
            <consortium name="Ensembl"/>
        </authorList>
    </citation>
    <scope>IDENTIFICATION</scope>
</reference>
<dbReference type="PRINTS" id="PR00237">
    <property type="entry name" value="GPCRRHODOPSN"/>
</dbReference>
<evidence type="ECO:0000256" key="5">
    <source>
        <dbReference type="ARBA" id="ARBA00023040"/>
    </source>
</evidence>
<gene>
    <name evidence="14" type="primary">F2RL1</name>
</gene>
<dbReference type="GO" id="GO:0015057">
    <property type="term" value="F:thrombin-activated receptor activity"/>
    <property type="evidence" value="ECO:0007669"/>
    <property type="project" value="InterPro"/>
</dbReference>
<evidence type="ECO:0000259" key="13">
    <source>
        <dbReference type="PROSITE" id="PS50262"/>
    </source>
</evidence>
<reference evidence="14" key="1">
    <citation type="submission" date="2025-08" db="UniProtKB">
        <authorList>
            <consortium name="Ensembl"/>
        </authorList>
    </citation>
    <scope>IDENTIFICATION</scope>
</reference>
<evidence type="ECO:0000256" key="3">
    <source>
        <dbReference type="ARBA" id="ARBA00022692"/>
    </source>
</evidence>
<evidence type="ECO:0000256" key="8">
    <source>
        <dbReference type="ARBA" id="ARBA00023170"/>
    </source>
</evidence>
<dbReference type="PANTHER" id="PTHR24232:SF21">
    <property type="entry name" value="PROTEINASE-ACTIVATED RECEPTOR 2"/>
    <property type="match status" value="1"/>
</dbReference>
<evidence type="ECO:0000313" key="14">
    <source>
        <dbReference type="Ensembl" id="ENSPKIP00000041969.1"/>
    </source>
</evidence>
<feature type="transmembrane region" description="Helical" evidence="12">
    <location>
        <begin position="200"/>
        <end position="223"/>
    </location>
</feature>
<keyword evidence="4 12" id="KW-1133">Transmembrane helix</keyword>
<dbReference type="GO" id="GO:0007596">
    <property type="term" value="P:blood coagulation"/>
    <property type="evidence" value="ECO:0007669"/>
    <property type="project" value="InterPro"/>
</dbReference>
<proteinExistence type="predicted"/>
<evidence type="ECO:0000256" key="1">
    <source>
        <dbReference type="ARBA" id="ARBA00004651"/>
    </source>
</evidence>
<keyword evidence="6 12" id="KW-0472">Membrane</keyword>
<keyword evidence="10" id="KW-0807">Transducer</keyword>
<dbReference type="FunFam" id="1.20.1070.10:FF:000040">
    <property type="entry name" value="Coagulation factor 2 (thrombin) receptor"/>
    <property type="match status" value="1"/>
</dbReference>
<evidence type="ECO:0000256" key="9">
    <source>
        <dbReference type="ARBA" id="ARBA00023180"/>
    </source>
</evidence>
<dbReference type="STRING" id="1676925.ENSPKIP00000041969"/>
<feature type="domain" description="G-protein coupled receptors family 1 profile" evidence="13">
    <location>
        <begin position="51"/>
        <end position="302"/>
    </location>
</feature>
<comment type="subcellular location">
    <subcellularLocation>
        <location evidence="1">Cell membrane</location>
        <topology evidence="1">Multi-pass membrane protein</topology>
    </subcellularLocation>
</comment>
<dbReference type="PRINTS" id="PR01428">
    <property type="entry name" value="PROTEASEAR"/>
</dbReference>
<feature type="disulfide bond" evidence="11">
    <location>
        <begin position="107"/>
        <end position="185"/>
    </location>
</feature>
<feature type="transmembrane region" description="Helical" evidence="12">
    <location>
        <begin position="281"/>
        <end position="305"/>
    </location>
</feature>
<keyword evidence="8" id="KW-0675">Receptor</keyword>
<feature type="transmembrane region" description="Helical" evidence="12">
    <location>
        <begin position="109"/>
        <end position="128"/>
    </location>
</feature>
<dbReference type="Pfam" id="PF00001">
    <property type="entry name" value="7tm_1"/>
    <property type="match status" value="1"/>
</dbReference>
<dbReference type="InterPro" id="IPR017452">
    <property type="entry name" value="GPCR_Rhodpsn_7TM"/>
</dbReference>
<dbReference type="Ensembl" id="ENSPKIT00000023014.1">
    <property type="protein sequence ID" value="ENSPKIP00000041969.1"/>
    <property type="gene ID" value="ENSPKIG00000018318.1"/>
</dbReference>
<evidence type="ECO:0000313" key="15">
    <source>
        <dbReference type="Proteomes" id="UP000261540"/>
    </source>
</evidence>
<keyword evidence="2" id="KW-1003">Cell membrane</keyword>
<keyword evidence="7 11" id="KW-1015">Disulfide bond</keyword>
<dbReference type="GO" id="GO:0035025">
    <property type="term" value="P:positive regulation of Rho protein signal transduction"/>
    <property type="evidence" value="ECO:0007669"/>
    <property type="project" value="TreeGrafter"/>
</dbReference>
<evidence type="ECO:0000256" key="4">
    <source>
        <dbReference type="ARBA" id="ARBA00022989"/>
    </source>
</evidence>
<evidence type="ECO:0000256" key="6">
    <source>
        <dbReference type="ARBA" id="ARBA00023136"/>
    </source>
</evidence>
<dbReference type="Proteomes" id="UP000261540">
    <property type="component" value="Unplaced"/>
</dbReference>
<feature type="transmembrane region" description="Helical" evidence="12">
    <location>
        <begin position="244"/>
        <end position="269"/>
    </location>
</feature>
<dbReference type="AlphaFoldDB" id="A0A3B3TGV2"/>
<evidence type="ECO:0000256" key="12">
    <source>
        <dbReference type="SAM" id="Phobius"/>
    </source>
</evidence>
<organism evidence="14 15">
    <name type="scientific">Paramormyrops kingsleyae</name>
    <dbReference type="NCBI Taxonomy" id="1676925"/>
    <lineage>
        <taxon>Eukaryota</taxon>
        <taxon>Metazoa</taxon>
        <taxon>Chordata</taxon>
        <taxon>Craniata</taxon>
        <taxon>Vertebrata</taxon>
        <taxon>Euteleostomi</taxon>
        <taxon>Actinopterygii</taxon>
        <taxon>Neopterygii</taxon>
        <taxon>Teleostei</taxon>
        <taxon>Osteoglossocephala</taxon>
        <taxon>Osteoglossomorpha</taxon>
        <taxon>Osteoglossiformes</taxon>
        <taxon>Mormyridae</taxon>
        <taxon>Paramormyrops</taxon>
    </lineage>
</organism>